<evidence type="ECO:0000313" key="3">
    <source>
        <dbReference type="EMBL" id="OBR12946.1"/>
    </source>
</evidence>
<dbReference type="OrthoDB" id="3486565at2759"/>
<dbReference type="Proteomes" id="UP000092177">
    <property type="component" value="Chromosome 3"/>
</dbReference>
<dbReference type="KEGG" id="chig:CH63R_05242"/>
<feature type="region of interest" description="Disordered" evidence="1">
    <location>
        <begin position="128"/>
        <end position="165"/>
    </location>
</feature>
<dbReference type="AlphaFoldDB" id="A0A1B7YLM8"/>
<keyword evidence="2" id="KW-0472">Membrane</keyword>
<evidence type="ECO:0000256" key="1">
    <source>
        <dbReference type="SAM" id="MobiDB-lite"/>
    </source>
</evidence>
<comment type="caution">
    <text evidence="3">The sequence shown here is derived from an EMBL/GenBank/DDBJ whole genome shotgun (WGS) entry which is preliminary data.</text>
</comment>
<protein>
    <submittedName>
        <fullName evidence="3">Uncharacterized protein</fullName>
    </submittedName>
</protein>
<feature type="compositionally biased region" description="Low complexity" evidence="1">
    <location>
        <begin position="136"/>
        <end position="149"/>
    </location>
</feature>
<gene>
    <name evidence="3" type="ORF">CH63R_05242</name>
</gene>
<keyword evidence="2" id="KW-0812">Transmembrane</keyword>
<feature type="region of interest" description="Disordered" evidence="1">
    <location>
        <begin position="40"/>
        <end position="61"/>
    </location>
</feature>
<sequence>MLPPTTQKSKHSISYTTHLKKRLLHRYHFKRPYAAVRFKPSQSKENPATSQVPSKPSFTQTRNKQSLDSINMLIDTYYEIGALVLYIFAWAIVAVIAILSCLGFAAGVFTFMLHQSIFIDGEDREARWEGQRASEASTSDSSGASTGSDMTTYETFFDEPNHDTD</sequence>
<reference evidence="4" key="1">
    <citation type="journal article" date="2017" name="BMC Genomics">
        <title>Gapless genome assembly of Colletotrichum higginsianum reveals chromosome structure and association of transposable elements with secondary metabolite gene clusters.</title>
        <authorList>
            <person name="Dallery J.-F."/>
            <person name="Lapalu N."/>
            <person name="Zampounis A."/>
            <person name="Pigne S."/>
            <person name="Luyten I."/>
            <person name="Amselem J."/>
            <person name="Wittenberg A.H.J."/>
            <person name="Zhou S."/>
            <person name="de Queiroz M.V."/>
            <person name="Robin G.P."/>
            <person name="Auger A."/>
            <person name="Hainaut M."/>
            <person name="Henrissat B."/>
            <person name="Kim K.-T."/>
            <person name="Lee Y.-H."/>
            <person name="Lespinet O."/>
            <person name="Schwartz D.C."/>
            <person name="Thon M.R."/>
            <person name="O'Connell R.J."/>
        </authorList>
    </citation>
    <scope>NUCLEOTIDE SEQUENCE [LARGE SCALE GENOMIC DNA]</scope>
    <source>
        <strain evidence="4">IMI 349063</strain>
    </source>
</reference>
<dbReference type="RefSeq" id="XP_018161463.1">
    <property type="nucleotide sequence ID" value="XM_018300217.1"/>
</dbReference>
<dbReference type="VEuPathDB" id="FungiDB:CH63R_05242"/>
<dbReference type="EMBL" id="LTAN01000003">
    <property type="protein sequence ID" value="OBR12946.1"/>
    <property type="molecule type" value="Genomic_DNA"/>
</dbReference>
<accession>A0A1B7YLM8</accession>
<evidence type="ECO:0000313" key="4">
    <source>
        <dbReference type="Proteomes" id="UP000092177"/>
    </source>
</evidence>
<keyword evidence="4" id="KW-1185">Reference proteome</keyword>
<name>A0A1B7YLM8_COLHI</name>
<keyword evidence="2" id="KW-1133">Transmembrane helix</keyword>
<organism evidence="3 4">
    <name type="scientific">Colletotrichum higginsianum (strain IMI 349063)</name>
    <name type="common">Crucifer anthracnose fungus</name>
    <dbReference type="NCBI Taxonomy" id="759273"/>
    <lineage>
        <taxon>Eukaryota</taxon>
        <taxon>Fungi</taxon>
        <taxon>Dikarya</taxon>
        <taxon>Ascomycota</taxon>
        <taxon>Pezizomycotina</taxon>
        <taxon>Sordariomycetes</taxon>
        <taxon>Hypocreomycetidae</taxon>
        <taxon>Glomerellales</taxon>
        <taxon>Glomerellaceae</taxon>
        <taxon>Colletotrichum</taxon>
        <taxon>Colletotrichum destructivum species complex</taxon>
    </lineage>
</organism>
<feature type="transmembrane region" description="Helical" evidence="2">
    <location>
        <begin position="83"/>
        <end position="109"/>
    </location>
</feature>
<proteinExistence type="predicted"/>
<dbReference type="GeneID" id="28864324"/>
<evidence type="ECO:0000256" key="2">
    <source>
        <dbReference type="SAM" id="Phobius"/>
    </source>
</evidence>